<evidence type="ECO:0000256" key="4">
    <source>
        <dbReference type="ARBA" id="ARBA00022741"/>
    </source>
</evidence>
<accession>A0A173SIC3</accession>
<comment type="catalytic activity">
    <reaction evidence="8">
        <text>(7R,8S)-8-amino-7-(carboxyamino)nonanoate + ATP = (4R,5S)-dethiobiotin + ADP + phosphate + H(+)</text>
        <dbReference type="Rhea" id="RHEA:63684"/>
        <dbReference type="ChEBI" id="CHEBI:15378"/>
        <dbReference type="ChEBI" id="CHEBI:30616"/>
        <dbReference type="ChEBI" id="CHEBI:43474"/>
        <dbReference type="ChEBI" id="CHEBI:149470"/>
        <dbReference type="ChEBI" id="CHEBI:149473"/>
        <dbReference type="ChEBI" id="CHEBI:456216"/>
    </reaction>
</comment>
<evidence type="ECO:0000256" key="1">
    <source>
        <dbReference type="ARBA" id="ARBA00022490"/>
    </source>
</evidence>
<keyword evidence="1 9" id="KW-0963">Cytoplasm</keyword>
<comment type="cofactor">
    <cofactor evidence="9">
        <name>Mg(2+)</name>
        <dbReference type="ChEBI" id="CHEBI:18420"/>
    </cofactor>
</comment>
<feature type="binding site" evidence="9">
    <location>
        <position position="17"/>
    </location>
    <ligand>
        <name>Mg(2+)</name>
        <dbReference type="ChEBI" id="CHEBI:18420"/>
    </ligand>
</feature>
<dbReference type="InterPro" id="IPR027417">
    <property type="entry name" value="P-loop_NTPase"/>
</dbReference>
<keyword evidence="2 9" id="KW-0436">Ligase</keyword>
<feature type="binding site" evidence="9">
    <location>
        <position position="42"/>
    </location>
    <ligand>
        <name>substrate</name>
    </ligand>
</feature>
<dbReference type="GeneID" id="93135724"/>
<dbReference type="GO" id="GO:0005524">
    <property type="term" value="F:ATP binding"/>
    <property type="evidence" value="ECO:0007669"/>
    <property type="project" value="UniProtKB-UniRule"/>
</dbReference>
<dbReference type="SUPFAM" id="SSF52540">
    <property type="entry name" value="P-loop containing nucleoside triphosphate hydrolases"/>
    <property type="match status" value="1"/>
</dbReference>
<keyword evidence="4 9" id="KW-0547">Nucleotide-binding</keyword>
<dbReference type="EC" id="6.3.3.3" evidence="9"/>
<evidence type="ECO:0000256" key="6">
    <source>
        <dbReference type="ARBA" id="ARBA00022840"/>
    </source>
</evidence>
<name>A0A173SIC3_9FIRM</name>
<dbReference type="Pfam" id="PF13500">
    <property type="entry name" value="AAA_26"/>
    <property type="match status" value="1"/>
</dbReference>
<protein>
    <recommendedName>
        <fullName evidence="9">ATP-dependent dethiobiotin synthetase BioD</fullName>
        <ecNumber evidence="9">6.3.3.3</ecNumber>
    </recommendedName>
    <alternativeName>
        <fullName evidence="9">DTB synthetase</fullName>
        <shortName evidence="9">DTBS</shortName>
    </alternativeName>
    <alternativeName>
        <fullName evidence="9">Dethiobiotin synthase</fullName>
    </alternativeName>
</protein>
<dbReference type="UniPathway" id="UPA00078">
    <property type="reaction ID" value="UER00161"/>
</dbReference>
<evidence type="ECO:0000256" key="7">
    <source>
        <dbReference type="ARBA" id="ARBA00022842"/>
    </source>
</evidence>
<comment type="subunit">
    <text evidence="9">Homodimer.</text>
</comment>
<proteinExistence type="inferred from homology"/>
<organism evidence="10 11">
    <name type="scientific">Dorea longicatena</name>
    <dbReference type="NCBI Taxonomy" id="88431"/>
    <lineage>
        <taxon>Bacteria</taxon>
        <taxon>Bacillati</taxon>
        <taxon>Bacillota</taxon>
        <taxon>Clostridia</taxon>
        <taxon>Lachnospirales</taxon>
        <taxon>Lachnospiraceae</taxon>
        <taxon>Dorea</taxon>
    </lineage>
</organism>
<dbReference type="PIRSF" id="PIRSF006755">
    <property type="entry name" value="DTB_synth"/>
    <property type="match status" value="1"/>
</dbReference>
<dbReference type="GO" id="GO:0005829">
    <property type="term" value="C:cytosol"/>
    <property type="evidence" value="ECO:0007669"/>
    <property type="project" value="TreeGrafter"/>
</dbReference>
<comment type="function">
    <text evidence="9">Catalyzes a mechanistically unusual reaction, the ATP-dependent insertion of CO2 between the N7 and N8 nitrogen atoms of 7,8-diaminopelargonic acid (DAPA, also called 7,8-diammoniononanoate) to form a ureido ring.</text>
</comment>
<evidence type="ECO:0000313" key="10">
    <source>
        <dbReference type="EMBL" id="CUM89970.1"/>
    </source>
</evidence>
<feature type="binding site" evidence="9">
    <location>
        <position position="51"/>
    </location>
    <ligand>
        <name>Mg(2+)</name>
        <dbReference type="ChEBI" id="CHEBI:18420"/>
    </ligand>
</feature>
<evidence type="ECO:0000256" key="5">
    <source>
        <dbReference type="ARBA" id="ARBA00022756"/>
    </source>
</evidence>
<reference evidence="10 11" key="1">
    <citation type="submission" date="2015-09" db="EMBL/GenBank/DDBJ databases">
        <authorList>
            <consortium name="Pathogen Informatics"/>
        </authorList>
    </citation>
    <scope>NUCLEOTIDE SEQUENCE [LARGE SCALE GENOMIC DNA]</scope>
    <source>
        <strain evidence="10 11">2789STDY5834961</strain>
    </source>
</reference>
<dbReference type="HAMAP" id="MF_00336">
    <property type="entry name" value="BioD"/>
    <property type="match status" value="1"/>
</dbReference>
<dbReference type="CDD" id="cd03109">
    <property type="entry name" value="DTBS"/>
    <property type="match status" value="1"/>
</dbReference>
<comment type="similarity">
    <text evidence="9">Belongs to the dethiobiotin synthetase family.</text>
</comment>
<dbReference type="RefSeq" id="WP_006426873.1">
    <property type="nucleotide sequence ID" value="NZ_CP102280.1"/>
</dbReference>
<dbReference type="PANTHER" id="PTHR43210:SF2">
    <property type="entry name" value="ATP-DEPENDENT DETHIOBIOTIN SYNTHETASE BIOD 2"/>
    <property type="match status" value="1"/>
</dbReference>
<evidence type="ECO:0000256" key="9">
    <source>
        <dbReference type="HAMAP-Rule" id="MF_00336"/>
    </source>
</evidence>
<dbReference type="Gene3D" id="3.40.50.300">
    <property type="entry name" value="P-loop containing nucleotide triphosphate hydrolases"/>
    <property type="match status" value="1"/>
</dbReference>
<feature type="binding site" evidence="9">
    <location>
        <begin position="176"/>
        <end position="177"/>
    </location>
    <ligand>
        <name>ATP</name>
        <dbReference type="ChEBI" id="CHEBI:30616"/>
    </ligand>
</feature>
<dbReference type="EMBL" id="CYXO01000004">
    <property type="protein sequence ID" value="CUM89970.1"/>
    <property type="molecule type" value="Genomic_DNA"/>
</dbReference>
<dbReference type="OrthoDB" id="9802097at2"/>
<feature type="active site" evidence="9">
    <location>
        <position position="38"/>
    </location>
</feature>
<comment type="pathway">
    <text evidence="9">Cofactor biosynthesis; biotin biosynthesis; biotin from 7,8-diaminononanoate: step 1/2.</text>
</comment>
<dbReference type="Proteomes" id="UP000095597">
    <property type="component" value="Unassembled WGS sequence"/>
</dbReference>
<dbReference type="NCBIfam" id="TIGR00347">
    <property type="entry name" value="bioD"/>
    <property type="match status" value="1"/>
</dbReference>
<feature type="binding site" evidence="9">
    <location>
        <position position="112"/>
    </location>
    <ligand>
        <name>Mg(2+)</name>
        <dbReference type="ChEBI" id="CHEBI:18420"/>
    </ligand>
</feature>
<feature type="binding site" evidence="9">
    <location>
        <begin position="13"/>
        <end position="18"/>
    </location>
    <ligand>
        <name>ATP</name>
        <dbReference type="ChEBI" id="CHEBI:30616"/>
    </ligand>
</feature>
<evidence type="ECO:0000313" key="11">
    <source>
        <dbReference type="Proteomes" id="UP000095597"/>
    </source>
</evidence>
<comment type="subcellular location">
    <subcellularLocation>
        <location evidence="9">Cytoplasm</location>
    </subcellularLocation>
</comment>
<dbReference type="GO" id="GO:0009102">
    <property type="term" value="P:biotin biosynthetic process"/>
    <property type="evidence" value="ECO:0007669"/>
    <property type="project" value="UniProtKB-UniRule"/>
</dbReference>
<dbReference type="InterPro" id="IPR004472">
    <property type="entry name" value="DTB_synth_BioD"/>
</dbReference>
<evidence type="ECO:0000256" key="2">
    <source>
        <dbReference type="ARBA" id="ARBA00022598"/>
    </source>
</evidence>
<keyword evidence="5 9" id="KW-0093">Biotin biosynthesis</keyword>
<feature type="binding site" evidence="9">
    <location>
        <position position="51"/>
    </location>
    <ligand>
        <name>ATP</name>
        <dbReference type="ChEBI" id="CHEBI:30616"/>
    </ligand>
</feature>
<gene>
    <name evidence="9 10" type="primary">bioD</name>
    <name evidence="10" type="ORF">ERS852573_01060</name>
</gene>
<dbReference type="GO" id="GO:0000287">
    <property type="term" value="F:magnesium ion binding"/>
    <property type="evidence" value="ECO:0007669"/>
    <property type="project" value="UniProtKB-UniRule"/>
</dbReference>
<dbReference type="AlphaFoldDB" id="A0A173SIC3"/>
<evidence type="ECO:0000256" key="8">
    <source>
        <dbReference type="ARBA" id="ARBA00047386"/>
    </source>
</evidence>
<sequence>MAKGIFVTGTGTDVGKTYVTALIVKKLADAGIHAGYYKAALSGAESIEESDAGYVKKIAGITQEDSSLLSYLYQNAVSPHLAARIEGNPVDPETVKADFDRVKKAFDYVTVEGSGGIVCPIRWDEEHEILLEDIVKMLHLNTLVIADAGLGTINAVVLTVEYIRNHGMDVKGIILNHYSGGAMQEDNEKMIERLTGVPVIARVRDGDRELEVDLEVLKRVYD</sequence>
<evidence type="ECO:0000256" key="3">
    <source>
        <dbReference type="ARBA" id="ARBA00022723"/>
    </source>
</evidence>
<feature type="binding site" evidence="9">
    <location>
        <begin position="112"/>
        <end position="115"/>
    </location>
    <ligand>
        <name>ATP</name>
        <dbReference type="ChEBI" id="CHEBI:30616"/>
    </ligand>
</feature>
<keyword evidence="3 9" id="KW-0479">Metal-binding</keyword>
<keyword evidence="6 9" id="KW-0067">ATP-binding</keyword>
<comment type="catalytic activity">
    <reaction evidence="9">
        <text>(7R,8S)-7,8-diammoniononanoate + CO2 + ATP = (4R,5S)-dethiobiotin + ADP + phosphate + 3 H(+)</text>
        <dbReference type="Rhea" id="RHEA:15805"/>
        <dbReference type="ChEBI" id="CHEBI:15378"/>
        <dbReference type="ChEBI" id="CHEBI:16526"/>
        <dbReference type="ChEBI" id="CHEBI:30616"/>
        <dbReference type="ChEBI" id="CHEBI:43474"/>
        <dbReference type="ChEBI" id="CHEBI:149469"/>
        <dbReference type="ChEBI" id="CHEBI:149473"/>
        <dbReference type="ChEBI" id="CHEBI:456216"/>
        <dbReference type="EC" id="6.3.3.3"/>
    </reaction>
</comment>
<dbReference type="GO" id="GO:0004141">
    <property type="term" value="F:dethiobiotin synthase activity"/>
    <property type="evidence" value="ECO:0007669"/>
    <property type="project" value="UniProtKB-UniRule"/>
</dbReference>
<dbReference type="PANTHER" id="PTHR43210">
    <property type="entry name" value="DETHIOBIOTIN SYNTHETASE"/>
    <property type="match status" value="1"/>
</dbReference>
<comment type="caution">
    <text evidence="9">Lacks conserved residue(s) required for the propagation of feature annotation.</text>
</comment>
<keyword evidence="7 9" id="KW-0460">Magnesium</keyword>